<organism evidence="1 2">
    <name type="scientific">Xenorhabdus cabanillasii</name>
    <dbReference type="NCBI Taxonomy" id="351673"/>
    <lineage>
        <taxon>Bacteria</taxon>
        <taxon>Pseudomonadati</taxon>
        <taxon>Pseudomonadota</taxon>
        <taxon>Gammaproteobacteria</taxon>
        <taxon>Enterobacterales</taxon>
        <taxon>Morganellaceae</taxon>
        <taxon>Xenorhabdus</taxon>
    </lineage>
</organism>
<accession>A0A3D9UN45</accession>
<dbReference type="EMBL" id="QTUB01000001">
    <property type="protein sequence ID" value="REF27404.1"/>
    <property type="molecule type" value="Genomic_DNA"/>
</dbReference>
<protein>
    <submittedName>
        <fullName evidence="1">Uncharacterized protein</fullName>
    </submittedName>
</protein>
<dbReference type="Proteomes" id="UP000256294">
    <property type="component" value="Unassembled WGS sequence"/>
</dbReference>
<name>A0A3D9UN45_9GAMM</name>
<proteinExistence type="predicted"/>
<comment type="caution">
    <text evidence="1">The sequence shown here is derived from an EMBL/GenBank/DDBJ whole genome shotgun (WGS) entry which is preliminary data.</text>
</comment>
<keyword evidence="2" id="KW-1185">Reference proteome</keyword>
<evidence type="ECO:0000313" key="1">
    <source>
        <dbReference type="EMBL" id="REF27404.1"/>
    </source>
</evidence>
<reference evidence="1 2" key="1">
    <citation type="submission" date="2018-08" db="EMBL/GenBank/DDBJ databases">
        <title>Genomic Encyclopedia of Archaeal and Bacterial Type Strains, Phase II (KMG-II): from individual species to whole genera.</title>
        <authorList>
            <person name="Goeker M."/>
        </authorList>
    </citation>
    <scope>NUCLEOTIDE SEQUENCE [LARGE SCALE GENOMIC DNA]</scope>
    <source>
        <strain evidence="1 2">DSM 17905</strain>
    </source>
</reference>
<sequence>MEQAEKCVFCGKVNINFAHDSVVLTGGGLENGKCPTIKASPDSQH</sequence>
<dbReference type="AlphaFoldDB" id="A0A3D9UN45"/>
<gene>
    <name evidence="1" type="ORF">BDD26_2179</name>
</gene>
<evidence type="ECO:0000313" key="2">
    <source>
        <dbReference type="Proteomes" id="UP000256294"/>
    </source>
</evidence>